<accession>A0A0C4YUV6</accession>
<organism evidence="1 2">
    <name type="scientific">Cupriavidus basilensis</name>
    <dbReference type="NCBI Taxonomy" id="68895"/>
    <lineage>
        <taxon>Bacteria</taxon>
        <taxon>Pseudomonadati</taxon>
        <taxon>Pseudomonadota</taxon>
        <taxon>Betaproteobacteria</taxon>
        <taxon>Burkholderiales</taxon>
        <taxon>Burkholderiaceae</taxon>
        <taxon>Cupriavidus</taxon>
    </lineage>
</organism>
<keyword evidence="2" id="KW-1185">Reference proteome</keyword>
<sequence length="94" mass="10196">MPRKTKTSLAAARELPAIPEELIAHFVKGPMTAGAVQDASMAFKKALIRDLRRSRGVQARLRRFAPVVPGFPGQVVTGASSSHSFSQYNHASKH</sequence>
<evidence type="ECO:0000313" key="2">
    <source>
        <dbReference type="Proteomes" id="UP000031843"/>
    </source>
</evidence>
<reference evidence="1 2" key="1">
    <citation type="journal article" date="2015" name="Genome Announc.">
        <title>Complete Genome Sequence of Cupriavidus basilensis 4G11, Isolated from the Oak Ridge Field Research Center Site.</title>
        <authorList>
            <person name="Ray J."/>
            <person name="Waters R.J."/>
            <person name="Skerker J.M."/>
            <person name="Kuehl J.V."/>
            <person name="Price M.N."/>
            <person name="Huang J."/>
            <person name="Chakraborty R."/>
            <person name="Arkin A.P."/>
            <person name="Deutschbauer A."/>
        </authorList>
    </citation>
    <scope>NUCLEOTIDE SEQUENCE [LARGE SCALE GENOMIC DNA]</scope>
    <source>
        <strain evidence="1">4G11</strain>
    </source>
</reference>
<protein>
    <submittedName>
        <fullName evidence="1">Mobile element protein</fullName>
    </submittedName>
</protein>
<name>A0A0C4YUV6_9BURK</name>
<dbReference type="KEGG" id="cbw:RR42_s2795"/>
<dbReference type="Proteomes" id="UP000031843">
    <property type="component" value="Chromosome secondary"/>
</dbReference>
<proteinExistence type="predicted"/>
<gene>
    <name evidence="1" type="ORF">RR42_s2795</name>
</gene>
<dbReference type="EMBL" id="CP010537">
    <property type="protein sequence ID" value="AJG24376.1"/>
    <property type="molecule type" value="Genomic_DNA"/>
</dbReference>
<dbReference type="AlphaFoldDB" id="A0A0C4YUV6"/>
<evidence type="ECO:0000313" key="1">
    <source>
        <dbReference type="EMBL" id="AJG24376.1"/>
    </source>
</evidence>